<reference evidence="1 2" key="2">
    <citation type="journal article" date="2022" name="Arch. Microbiol.">
        <title>Rhodococcus pseudokoreensis sp. nov. isolated from the rhizosphere of young M26 apple rootstocks.</title>
        <authorList>
            <person name="Kampfer P."/>
            <person name="Glaeser S.P."/>
            <person name="Blom J."/>
            <person name="Wolf J."/>
            <person name="Benning S."/>
            <person name="Schloter M."/>
            <person name="Neumann-Schaal M."/>
        </authorList>
    </citation>
    <scope>NUCLEOTIDE SEQUENCE [LARGE SCALE GENOMIC DNA]</scope>
    <source>
        <strain evidence="1 2">R79</strain>
    </source>
</reference>
<name>A0A974ZRW0_9NOCA</name>
<evidence type="ECO:0000313" key="1">
    <source>
        <dbReference type="EMBL" id="QSE88151.1"/>
    </source>
</evidence>
<organism evidence="1 2">
    <name type="scientific">Rhodococcus pseudokoreensis</name>
    <dbReference type="NCBI Taxonomy" id="2811421"/>
    <lineage>
        <taxon>Bacteria</taxon>
        <taxon>Bacillati</taxon>
        <taxon>Actinomycetota</taxon>
        <taxon>Actinomycetes</taxon>
        <taxon>Mycobacteriales</taxon>
        <taxon>Nocardiaceae</taxon>
        <taxon>Rhodococcus</taxon>
    </lineage>
</organism>
<protein>
    <submittedName>
        <fullName evidence="1">Uncharacterized protein</fullName>
    </submittedName>
</protein>
<proteinExistence type="predicted"/>
<sequence>MHLVAWLIAEGRHGGDRVGLTPDAAVRALVAADGLAVTVDEVAELDGISKAANMSGAPAMRIGTRTHG</sequence>
<accession>A0A974ZRW0</accession>
<keyword evidence="2" id="KW-1185">Reference proteome</keyword>
<dbReference type="Proteomes" id="UP000662986">
    <property type="component" value="Chromosome"/>
</dbReference>
<dbReference type="EMBL" id="CP070619">
    <property type="protein sequence ID" value="QSE88151.1"/>
    <property type="molecule type" value="Genomic_DNA"/>
</dbReference>
<gene>
    <name evidence="1" type="ORF">JWS13_05715</name>
</gene>
<evidence type="ECO:0000313" key="2">
    <source>
        <dbReference type="Proteomes" id="UP000662986"/>
    </source>
</evidence>
<dbReference type="RefSeq" id="WP_206004904.1">
    <property type="nucleotide sequence ID" value="NZ_CP070619.1"/>
</dbReference>
<reference evidence="1 2" key="1">
    <citation type="journal article" date="2021" name="Microbiol. Resour. Announc.">
        <title>Complete Genome Sequences of Two Rhodococcus sp. Strains with Large and Linear Chromosomes, Isolated from Apple Rhizosphere.</title>
        <authorList>
            <person name="Benning S."/>
            <person name="Brugnone N."/>
            <person name="Siani R."/>
            <person name="Kublik S."/>
            <person name="Schloter M."/>
            <person name="Rad V."/>
        </authorList>
    </citation>
    <scope>NUCLEOTIDE SEQUENCE [LARGE SCALE GENOMIC DNA]</scope>
    <source>
        <strain evidence="1 2">R79</strain>
    </source>
</reference>